<gene>
    <name evidence="1" type="ORF">METZ01_LOCUS449292</name>
</gene>
<protein>
    <submittedName>
        <fullName evidence="1">Uncharacterized protein</fullName>
    </submittedName>
</protein>
<accession>A0A382ZP37</accession>
<reference evidence="1" key="1">
    <citation type="submission" date="2018-05" db="EMBL/GenBank/DDBJ databases">
        <authorList>
            <person name="Lanie J.A."/>
            <person name="Ng W.-L."/>
            <person name="Kazmierczak K.M."/>
            <person name="Andrzejewski T.M."/>
            <person name="Davidsen T.M."/>
            <person name="Wayne K.J."/>
            <person name="Tettelin H."/>
            <person name="Glass J.I."/>
            <person name="Rusch D."/>
            <person name="Podicherti R."/>
            <person name="Tsui H.-C.T."/>
            <person name="Winkler M.E."/>
        </authorList>
    </citation>
    <scope>NUCLEOTIDE SEQUENCE</scope>
</reference>
<proteinExistence type="predicted"/>
<sequence length="95" mass="11429">MERIMKKTHLLLPTFLTMVLLMSGCASSQPDHVIYEKHYKHRIGKIVPETRGRVVHVHVHHHGKLTKKEKRFLRKMYNRKYKKKRHQVNVVFVYG</sequence>
<dbReference type="PROSITE" id="PS51257">
    <property type="entry name" value="PROKAR_LIPOPROTEIN"/>
    <property type="match status" value="1"/>
</dbReference>
<dbReference type="AlphaFoldDB" id="A0A382ZP37"/>
<name>A0A382ZP37_9ZZZZ</name>
<organism evidence="1">
    <name type="scientific">marine metagenome</name>
    <dbReference type="NCBI Taxonomy" id="408172"/>
    <lineage>
        <taxon>unclassified sequences</taxon>
        <taxon>metagenomes</taxon>
        <taxon>ecological metagenomes</taxon>
    </lineage>
</organism>
<dbReference type="EMBL" id="UINC01184962">
    <property type="protein sequence ID" value="SVD96438.1"/>
    <property type="molecule type" value="Genomic_DNA"/>
</dbReference>
<evidence type="ECO:0000313" key="1">
    <source>
        <dbReference type="EMBL" id="SVD96438.1"/>
    </source>
</evidence>